<proteinExistence type="predicted"/>
<name>A0A7C5IYC0_9GAMM</name>
<gene>
    <name evidence="1" type="ORF">ENJ98_02640</name>
</gene>
<accession>A0A7C5IYC0</accession>
<evidence type="ECO:0000313" key="1">
    <source>
        <dbReference type="EMBL" id="HHH13110.1"/>
    </source>
</evidence>
<sequence length="121" mass="12838">MKTHVDAARACDKAAALIELGRLLERQSNQPGEVSPEQIRQLAEKLDTRLLTEELAAMLRLVWAASSTASSDTERAEVNAAISVAAEFAGFISELNHGAAALPMPGSREEATITRGASPLP</sequence>
<reference evidence="1" key="1">
    <citation type="journal article" date="2020" name="mSystems">
        <title>Genome- and Community-Level Interaction Insights into Carbon Utilization and Element Cycling Functions of Hydrothermarchaeota in Hydrothermal Sediment.</title>
        <authorList>
            <person name="Zhou Z."/>
            <person name="Liu Y."/>
            <person name="Xu W."/>
            <person name="Pan J."/>
            <person name="Luo Z.H."/>
            <person name="Li M."/>
        </authorList>
    </citation>
    <scope>NUCLEOTIDE SEQUENCE [LARGE SCALE GENOMIC DNA]</scope>
    <source>
        <strain evidence="1">HyVt-535</strain>
    </source>
</reference>
<protein>
    <submittedName>
        <fullName evidence="1">Uncharacterized protein</fullName>
    </submittedName>
</protein>
<dbReference type="EMBL" id="DROM01000165">
    <property type="protein sequence ID" value="HHH13110.1"/>
    <property type="molecule type" value="Genomic_DNA"/>
</dbReference>
<dbReference type="Proteomes" id="UP000886100">
    <property type="component" value="Unassembled WGS sequence"/>
</dbReference>
<comment type="caution">
    <text evidence="1">The sequence shown here is derived from an EMBL/GenBank/DDBJ whole genome shotgun (WGS) entry which is preliminary data.</text>
</comment>
<organism evidence="1">
    <name type="scientific">Thiolapillus brandeum</name>
    <dbReference type="NCBI Taxonomy" id="1076588"/>
    <lineage>
        <taxon>Bacteria</taxon>
        <taxon>Pseudomonadati</taxon>
        <taxon>Pseudomonadota</taxon>
        <taxon>Gammaproteobacteria</taxon>
        <taxon>Chromatiales</taxon>
        <taxon>Sedimenticolaceae</taxon>
        <taxon>Thiolapillus</taxon>
    </lineage>
</organism>
<dbReference type="AlphaFoldDB" id="A0A7C5IYC0"/>